<evidence type="ECO:0000313" key="4">
    <source>
        <dbReference type="Proteomes" id="UP000198915"/>
    </source>
</evidence>
<dbReference type="Pfam" id="PF00378">
    <property type="entry name" value="ECH_1"/>
    <property type="match status" value="1"/>
</dbReference>
<organism evidence="3 4">
    <name type="scientific">Brevibacillus centrosporus</name>
    <dbReference type="NCBI Taxonomy" id="54910"/>
    <lineage>
        <taxon>Bacteria</taxon>
        <taxon>Bacillati</taxon>
        <taxon>Bacillota</taxon>
        <taxon>Bacilli</taxon>
        <taxon>Bacillales</taxon>
        <taxon>Paenibacillaceae</taxon>
        <taxon>Brevibacillus</taxon>
    </lineage>
</organism>
<keyword evidence="2" id="KW-0456">Lyase</keyword>
<dbReference type="InterPro" id="IPR029045">
    <property type="entry name" value="ClpP/crotonase-like_dom_sf"/>
</dbReference>
<evidence type="ECO:0000256" key="1">
    <source>
        <dbReference type="ARBA" id="ARBA00005254"/>
    </source>
</evidence>
<reference evidence="4" key="1">
    <citation type="submission" date="2016-10" db="EMBL/GenBank/DDBJ databases">
        <authorList>
            <person name="Varghese N."/>
            <person name="Submissions S."/>
        </authorList>
    </citation>
    <scope>NUCLEOTIDE SEQUENCE [LARGE SCALE GENOMIC DNA]</scope>
    <source>
        <strain evidence="4">OK042</strain>
    </source>
</reference>
<comment type="similarity">
    <text evidence="1">Belongs to the enoyl-CoA hydratase/isomerase family.</text>
</comment>
<dbReference type="GO" id="GO:0006635">
    <property type="term" value="P:fatty acid beta-oxidation"/>
    <property type="evidence" value="ECO:0007669"/>
    <property type="project" value="TreeGrafter"/>
</dbReference>
<dbReference type="RefSeq" id="WP_092266453.1">
    <property type="nucleotide sequence ID" value="NZ_FORT01000001.1"/>
</dbReference>
<dbReference type="Gene3D" id="3.90.226.10">
    <property type="entry name" value="2-enoyl-CoA Hydratase, Chain A, domain 1"/>
    <property type="match status" value="1"/>
</dbReference>
<dbReference type="Proteomes" id="UP000198915">
    <property type="component" value="Unassembled WGS sequence"/>
</dbReference>
<name>A0A1I3MF46_9BACL</name>
<keyword evidence="4" id="KW-1185">Reference proteome</keyword>
<dbReference type="PANTHER" id="PTHR11941:SF54">
    <property type="entry name" value="ENOYL-COA HYDRATASE, MITOCHONDRIAL"/>
    <property type="match status" value="1"/>
</dbReference>
<dbReference type="CDD" id="cd06558">
    <property type="entry name" value="crotonase-like"/>
    <property type="match status" value="1"/>
</dbReference>
<dbReference type="STRING" id="1884381.SAMN05518846_101597"/>
<evidence type="ECO:0000313" key="3">
    <source>
        <dbReference type="EMBL" id="SFI95335.1"/>
    </source>
</evidence>
<protein>
    <submittedName>
        <fullName evidence="3">Enoyl-CoA hydratase/carnithine racemase</fullName>
    </submittedName>
</protein>
<proteinExistence type="inferred from homology"/>
<dbReference type="InterPro" id="IPR001753">
    <property type="entry name" value="Enoyl-CoA_hydra/iso"/>
</dbReference>
<dbReference type="GO" id="GO:0016829">
    <property type="term" value="F:lyase activity"/>
    <property type="evidence" value="ECO:0007669"/>
    <property type="project" value="UniProtKB-KW"/>
</dbReference>
<accession>A0A1I3MF46</accession>
<dbReference type="InterPro" id="IPR014748">
    <property type="entry name" value="Enoyl-CoA_hydra_C"/>
</dbReference>
<dbReference type="PANTHER" id="PTHR11941">
    <property type="entry name" value="ENOYL-COA HYDRATASE-RELATED"/>
    <property type="match status" value="1"/>
</dbReference>
<dbReference type="EMBL" id="FORT01000001">
    <property type="protein sequence ID" value="SFI95335.1"/>
    <property type="molecule type" value="Genomic_DNA"/>
</dbReference>
<evidence type="ECO:0000256" key="2">
    <source>
        <dbReference type="ARBA" id="ARBA00023239"/>
    </source>
</evidence>
<dbReference type="AlphaFoldDB" id="A0A1I3MF46"/>
<dbReference type="Gene3D" id="1.10.12.10">
    <property type="entry name" value="Lyase 2-enoyl-coa Hydratase, Chain A, domain 2"/>
    <property type="match status" value="1"/>
</dbReference>
<sequence length="261" mass="29323">MSHQEQLIYVEKQGPIATIVLNRTSKRNALNLEMWFTLSKRLAELETDEQTKVVVIRGADDTSFAAGADISEFLSNRSSAQKAKEYNDLSMESVDRLHRFPKPTIAMIQKYAVGGGLDIALSCDFRFSAEDGIFAITPSKLGIVYNLTSTKRLVDLVGPSKAKEILYTARSLDVQEAYRIGLIDRIYHNSEIVEHTYAFAALIAERSQVSVRGTKQIVQAILNGHTEENAEIAELILQSFDSEDYKEGVQAFLEKRKPQFR</sequence>
<gene>
    <name evidence="3" type="ORF">SAMN05518846_101597</name>
</gene>
<dbReference type="SUPFAM" id="SSF52096">
    <property type="entry name" value="ClpP/crotonase"/>
    <property type="match status" value="1"/>
</dbReference>